<dbReference type="SMART" id="SM01207">
    <property type="entry name" value="G3P_acyltransf"/>
    <property type="match status" value="1"/>
</dbReference>
<dbReference type="PANTHER" id="PTHR30309:SF0">
    <property type="entry name" value="GLYCEROL-3-PHOSPHATE ACYLTRANSFERASE-RELATED"/>
    <property type="match status" value="1"/>
</dbReference>
<evidence type="ECO:0000256" key="8">
    <source>
        <dbReference type="ARBA" id="ARBA00023209"/>
    </source>
</evidence>
<evidence type="ECO:0000256" key="1">
    <source>
        <dbReference type="ARBA" id="ARBA00022475"/>
    </source>
</evidence>
<comment type="pathway">
    <text evidence="10">Lipid metabolism; phospholipid metabolism.</text>
</comment>
<feature type="transmembrane region" description="Helical" evidence="10">
    <location>
        <begin position="170"/>
        <end position="189"/>
    </location>
</feature>
<feature type="transmembrane region" description="Helical" evidence="10">
    <location>
        <begin position="119"/>
        <end position="138"/>
    </location>
</feature>
<evidence type="ECO:0000256" key="7">
    <source>
        <dbReference type="ARBA" id="ARBA00023136"/>
    </source>
</evidence>
<keyword evidence="9 10" id="KW-1208">Phospholipid metabolism</keyword>
<evidence type="ECO:0000313" key="11">
    <source>
        <dbReference type="EMBL" id="TET82935.1"/>
    </source>
</evidence>
<dbReference type="UniPathway" id="UPA00085"/>
<comment type="catalytic activity">
    <reaction evidence="10">
        <text>an acyl phosphate + sn-glycerol 3-phosphate = a 1-acyl-sn-glycero-3-phosphate + phosphate</text>
        <dbReference type="Rhea" id="RHEA:34075"/>
        <dbReference type="ChEBI" id="CHEBI:43474"/>
        <dbReference type="ChEBI" id="CHEBI:57597"/>
        <dbReference type="ChEBI" id="CHEBI:57970"/>
        <dbReference type="ChEBI" id="CHEBI:59918"/>
        <dbReference type="EC" id="2.3.1.275"/>
    </reaction>
</comment>
<evidence type="ECO:0000256" key="3">
    <source>
        <dbReference type="ARBA" id="ARBA00022679"/>
    </source>
</evidence>
<proteinExistence type="inferred from homology"/>
<dbReference type="Proteomes" id="UP000315534">
    <property type="component" value="Unassembled WGS sequence"/>
</dbReference>
<evidence type="ECO:0000256" key="2">
    <source>
        <dbReference type="ARBA" id="ARBA00022516"/>
    </source>
</evidence>
<comment type="function">
    <text evidence="10">Catalyzes the transfer of an acyl group from acyl-phosphate (acyl-PO(4)) to glycerol-3-phosphate (G3P) to form lysophosphatidic acid (LPA). This enzyme utilizes acyl-phosphate as fatty acyl donor, but not acyl-CoA or acyl-ACP.</text>
</comment>
<keyword evidence="11" id="KW-0012">Acyltransferase</keyword>
<accession>A0A523XUL1</accession>
<gene>
    <name evidence="10" type="primary">plsY</name>
    <name evidence="11" type="ORF">E3J38_01325</name>
</gene>
<name>A0A523XUL1_UNCT6</name>
<evidence type="ECO:0000256" key="9">
    <source>
        <dbReference type="ARBA" id="ARBA00023264"/>
    </source>
</evidence>
<dbReference type="HAMAP" id="MF_01043">
    <property type="entry name" value="PlsY"/>
    <property type="match status" value="1"/>
</dbReference>
<dbReference type="AlphaFoldDB" id="A0A523XUL1"/>
<keyword evidence="1 10" id="KW-1003">Cell membrane</keyword>
<evidence type="ECO:0000256" key="4">
    <source>
        <dbReference type="ARBA" id="ARBA00022692"/>
    </source>
</evidence>
<evidence type="ECO:0000256" key="5">
    <source>
        <dbReference type="ARBA" id="ARBA00022989"/>
    </source>
</evidence>
<comment type="subunit">
    <text evidence="10">Probably interacts with PlsX.</text>
</comment>
<organism evidence="11 12">
    <name type="scientific">candidate division TA06 bacterium</name>
    <dbReference type="NCBI Taxonomy" id="2250710"/>
    <lineage>
        <taxon>Bacteria</taxon>
        <taxon>Bacteria division TA06</taxon>
    </lineage>
</organism>
<feature type="transmembrane region" description="Helical" evidence="10">
    <location>
        <begin position="6"/>
        <end position="29"/>
    </location>
</feature>
<dbReference type="EC" id="2.3.1.275" evidence="10"/>
<dbReference type="GO" id="GO:0005886">
    <property type="term" value="C:plasma membrane"/>
    <property type="evidence" value="ECO:0007669"/>
    <property type="project" value="UniProtKB-SubCell"/>
</dbReference>
<keyword evidence="2 10" id="KW-0444">Lipid biosynthesis</keyword>
<comment type="similarity">
    <text evidence="10">Belongs to the PlsY family.</text>
</comment>
<dbReference type="Pfam" id="PF02660">
    <property type="entry name" value="G3P_acyltransf"/>
    <property type="match status" value="1"/>
</dbReference>
<keyword evidence="7 10" id="KW-0472">Membrane</keyword>
<keyword evidence="4 10" id="KW-0812">Transmembrane</keyword>
<dbReference type="InterPro" id="IPR003811">
    <property type="entry name" value="G3P_acylTferase_PlsY"/>
</dbReference>
<keyword evidence="6 10" id="KW-0443">Lipid metabolism</keyword>
<comment type="subcellular location">
    <subcellularLocation>
        <location evidence="10">Cell membrane</location>
        <topology evidence="10">Multi-pass membrane protein</topology>
    </subcellularLocation>
</comment>
<keyword evidence="5 10" id="KW-1133">Transmembrane helix</keyword>
<feature type="transmembrane region" description="Helical" evidence="10">
    <location>
        <begin position="145"/>
        <end position="164"/>
    </location>
</feature>
<evidence type="ECO:0000256" key="10">
    <source>
        <dbReference type="HAMAP-Rule" id="MF_01043"/>
    </source>
</evidence>
<keyword evidence="8 10" id="KW-0594">Phospholipid biosynthesis</keyword>
<dbReference type="GO" id="GO:0008654">
    <property type="term" value="P:phospholipid biosynthetic process"/>
    <property type="evidence" value="ECO:0007669"/>
    <property type="project" value="UniProtKB-UniRule"/>
</dbReference>
<keyword evidence="3 10" id="KW-0808">Transferase</keyword>
<sequence>MELLGWQKIVVGAFVGYLLGSVPFAVVFSRLFKNVDIRRVGTKNPGAANVFREVGATPGLLTWLFDTGKGVAAMIVSERWLGLSGYWVALVGSAAVVGHCWSIFLLFKGGKGLATSGAVLLYLTPKLFLIAIALHFYIQKVAPRSLAVLITAMVFFVGLVYIVYPQNWLTLLAGIVTLIGVGALANTEAMREMRELRRKAKELEEASY</sequence>
<evidence type="ECO:0000313" key="12">
    <source>
        <dbReference type="Proteomes" id="UP000315534"/>
    </source>
</evidence>
<dbReference type="PANTHER" id="PTHR30309">
    <property type="entry name" value="INNER MEMBRANE PROTEIN YGIH"/>
    <property type="match status" value="1"/>
</dbReference>
<comment type="caution">
    <text evidence="11">The sequence shown here is derived from an EMBL/GenBank/DDBJ whole genome shotgun (WGS) entry which is preliminary data.</text>
</comment>
<protein>
    <recommendedName>
        <fullName evidence="10">Glycerol-3-phosphate acyltransferase</fullName>
    </recommendedName>
    <alternativeName>
        <fullName evidence="10">Acyl-PO4 G3P acyltransferase</fullName>
    </alternativeName>
    <alternativeName>
        <fullName evidence="10">Acyl-phosphate--glycerol-3-phosphate acyltransferase</fullName>
    </alternativeName>
    <alternativeName>
        <fullName evidence="10">G3P acyltransferase</fullName>
        <shortName evidence="10">GPAT</shortName>
        <ecNumber evidence="10">2.3.1.275</ecNumber>
    </alternativeName>
    <alternativeName>
        <fullName evidence="10">Lysophosphatidic acid synthase</fullName>
        <shortName evidence="10">LPA synthase</shortName>
    </alternativeName>
</protein>
<dbReference type="EMBL" id="SOIP01000080">
    <property type="protein sequence ID" value="TET82935.1"/>
    <property type="molecule type" value="Genomic_DNA"/>
</dbReference>
<reference evidence="11 12" key="1">
    <citation type="submission" date="2019-03" db="EMBL/GenBank/DDBJ databases">
        <title>Metabolic potential of uncultured bacteria and archaea associated with petroleum seepage in deep-sea sediments.</title>
        <authorList>
            <person name="Dong X."/>
            <person name="Hubert C."/>
        </authorList>
    </citation>
    <scope>NUCLEOTIDE SEQUENCE [LARGE SCALE GENOMIC DNA]</scope>
    <source>
        <strain evidence="11">E29_bin36</strain>
    </source>
</reference>
<evidence type="ECO:0000256" key="6">
    <source>
        <dbReference type="ARBA" id="ARBA00023098"/>
    </source>
</evidence>
<feature type="transmembrane region" description="Helical" evidence="10">
    <location>
        <begin position="86"/>
        <end position="107"/>
    </location>
</feature>
<dbReference type="GO" id="GO:0043772">
    <property type="term" value="F:acyl-phosphate glycerol-3-phosphate acyltransferase activity"/>
    <property type="evidence" value="ECO:0007669"/>
    <property type="project" value="UniProtKB-UniRule"/>
</dbReference>